<sequence>MIPGFLTADLGPGARGGFTARAGGVSTGPYGGPGGTGGLNLGPHVGDDDEAVRANRARLEQALGSPVAWMSQVHGAAVEVIDGPDGATRARECDALVAPAGSGVALGVLVADCVPVLIADPIGVVGVAHVGRSGLVAGVLESALAAMADLGAEPGRMRAVVGPSICGRCYEVPAEMQADVAARVPGTASATSWGTAALDLPAGVRARLVALGVDGVHDTGVCTLEDERYYSYRRSGRSGGGPVTGRFAGVVRPAGRHAD</sequence>
<keyword evidence="14" id="KW-1185">Reference proteome</keyword>
<name>A0ABP8L6K8_9MICO</name>
<dbReference type="Proteomes" id="UP001500622">
    <property type="component" value="Unassembled WGS sequence"/>
</dbReference>
<comment type="similarity">
    <text evidence="3">Belongs to the purine nucleoside phosphorylase YfiH/LACC1 family.</text>
</comment>
<comment type="caution">
    <text evidence="13">The sequence shown here is derived from an EMBL/GenBank/DDBJ whole genome shotgun (WGS) entry which is preliminary data.</text>
</comment>
<evidence type="ECO:0000313" key="14">
    <source>
        <dbReference type="Proteomes" id="UP001500622"/>
    </source>
</evidence>
<proteinExistence type="inferred from homology"/>
<evidence type="ECO:0000256" key="8">
    <source>
        <dbReference type="ARBA" id="ARBA00023008"/>
    </source>
</evidence>
<dbReference type="CDD" id="cd16833">
    <property type="entry name" value="YfiH"/>
    <property type="match status" value="1"/>
</dbReference>
<keyword evidence="4" id="KW-0808">Transferase</keyword>
<keyword evidence="7" id="KW-0862">Zinc</keyword>
<dbReference type="InterPro" id="IPR038371">
    <property type="entry name" value="Cu_polyphenol_OxRdtase_sf"/>
</dbReference>
<evidence type="ECO:0000313" key="13">
    <source>
        <dbReference type="EMBL" id="GAA4423825.1"/>
    </source>
</evidence>
<dbReference type="EMBL" id="BAABGN010000008">
    <property type="protein sequence ID" value="GAA4423825.1"/>
    <property type="molecule type" value="Genomic_DNA"/>
</dbReference>
<evidence type="ECO:0000256" key="9">
    <source>
        <dbReference type="ARBA" id="ARBA00047989"/>
    </source>
</evidence>
<protein>
    <submittedName>
        <fullName evidence="13">Peptidoglycan editing factor PgeF</fullName>
    </submittedName>
</protein>
<keyword evidence="6" id="KW-0378">Hydrolase</keyword>
<evidence type="ECO:0000256" key="4">
    <source>
        <dbReference type="ARBA" id="ARBA00022679"/>
    </source>
</evidence>
<evidence type="ECO:0000256" key="2">
    <source>
        <dbReference type="ARBA" id="ARBA00003215"/>
    </source>
</evidence>
<gene>
    <name evidence="13" type="primary">pgeF</name>
    <name evidence="13" type="ORF">GCM10023169_19940</name>
</gene>
<evidence type="ECO:0000256" key="3">
    <source>
        <dbReference type="ARBA" id="ARBA00007353"/>
    </source>
</evidence>
<comment type="catalytic activity">
    <reaction evidence="9">
        <text>adenosine + H2O + H(+) = inosine + NH4(+)</text>
        <dbReference type="Rhea" id="RHEA:24408"/>
        <dbReference type="ChEBI" id="CHEBI:15377"/>
        <dbReference type="ChEBI" id="CHEBI:15378"/>
        <dbReference type="ChEBI" id="CHEBI:16335"/>
        <dbReference type="ChEBI" id="CHEBI:17596"/>
        <dbReference type="ChEBI" id="CHEBI:28938"/>
        <dbReference type="EC" id="3.5.4.4"/>
    </reaction>
    <physiologicalReaction direction="left-to-right" evidence="9">
        <dbReference type="Rhea" id="RHEA:24409"/>
    </physiologicalReaction>
</comment>
<accession>A0ABP8L6K8</accession>
<evidence type="ECO:0000256" key="5">
    <source>
        <dbReference type="ARBA" id="ARBA00022723"/>
    </source>
</evidence>
<keyword evidence="5" id="KW-0479">Metal-binding</keyword>
<dbReference type="PANTHER" id="PTHR30616">
    <property type="entry name" value="UNCHARACTERIZED PROTEIN YFIH"/>
    <property type="match status" value="1"/>
</dbReference>
<dbReference type="SUPFAM" id="SSF64438">
    <property type="entry name" value="CNF1/YfiH-like putative cysteine hydrolases"/>
    <property type="match status" value="1"/>
</dbReference>
<dbReference type="InterPro" id="IPR003730">
    <property type="entry name" value="Cu_polyphenol_OxRdtase"/>
</dbReference>
<keyword evidence="8" id="KW-0186">Copper</keyword>
<dbReference type="Pfam" id="PF02578">
    <property type="entry name" value="Cu-oxidase_4"/>
    <property type="match status" value="1"/>
</dbReference>
<evidence type="ECO:0000256" key="10">
    <source>
        <dbReference type="ARBA" id="ARBA00048968"/>
    </source>
</evidence>
<evidence type="ECO:0000256" key="6">
    <source>
        <dbReference type="ARBA" id="ARBA00022801"/>
    </source>
</evidence>
<evidence type="ECO:0000256" key="12">
    <source>
        <dbReference type="SAM" id="MobiDB-lite"/>
    </source>
</evidence>
<comment type="catalytic activity">
    <reaction evidence="11">
        <text>S-methyl-5'-thioadenosine + phosphate = 5-(methylsulfanyl)-alpha-D-ribose 1-phosphate + adenine</text>
        <dbReference type="Rhea" id="RHEA:11852"/>
        <dbReference type="ChEBI" id="CHEBI:16708"/>
        <dbReference type="ChEBI" id="CHEBI:17509"/>
        <dbReference type="ChEBI" id="CHEBI:43474"/>
        <dbReference type="ChEBI" id="CHEBI:58533"/>
        <dbReference type="EC" id="2.4.2.28"/>
    </reaction>
    <physiologicalReaction direction="left-to-right" evidence="11">
        <dbReference type="Rhea" id="RHEA:11853"/>
    </physiologicalReaction>
</comment>
<dbReference type="InterPro" id="IPR011324">
    <property type="entry name" value="Cytotoxic_necrot_fac-like_cat"/>
</dbReference>
<evidence type="ECO:0000256" key="11">
    <source>
        <dbReference type="ARBA" id="ARBA00049893"/>
    </source>
</evidence>
<evidence type="ECO:0000256" key="7">
    <source>
        <dbReference type="ARBA" id="ARBA00022833"/>
    </source>
</evidence>
<dbReference type="PANTHER" id="PTHR30616:SF2">
    <property type="entry name" value="PURINE NUCLEOSIDE PHOSPHORYLASE LACC1"/>
    <property type="match status" value="1"/>
</dbReference>
<dbReference type="Gene3D" id="3.60.140.10">
    <property type="entry name" value="CNF1/YfiH-like putative cysteine hydrolases"/>
    <property type="match status" value="1"/>
</dbReference>
<evidence type="ECO:0000256" key="1">
    <source>
        <dbReference type="ARBA" id="ARBA00000553"/>
    </source>
</evidence>
<comment type="function">
    <text evidence="2">Purine nucleoside enzyme that catalyzes the phosphorolysis of adenosine and inosine nucleosides, yielding D-ribose 1-phosphate and the respective free bases, adenine and hypoxanthine. Also catalyzes the phosphorolysis of S-methyl-5'-thioadenosine into adenine and S-methyl-5-thio-alpha-D-ribose 1-phosphate. Also has adenosine deaminase activity.</text>
</comment>
<comment type="catalytic activity">
    <reaction evidence="1">
        <text>inosine + phosphate = alpha-D-ribose 1-phosphate + hypoxanthine</text>
        <dbReference type="Rhea" id="RHEA:27646"/>
        <dbReference type="ChEBI" id="CHEBI:17368"/>
        <dbReference type="ChEBI" id="CHEBI:17596"/>
        <dbReference type="ChEBI" id="CHEBI:43474"/>
        <dbReference type="ChEBI" id="CHEBI:57720"/>
        <dbReference type="EC" id="2.4.2.1"/>
    </reaction>
    <physiologicalReaction direction="left-to-right" evidence="1">
        <dbReference type="Rhea" id="RHEA:27647"/>
    </physiologicalReaction>
</comment>
<feature type="region of interest" description="Disordered" evidence="12">
    <location>
        <begin position="235"/>
        <end position="259"/>
    </location>
</feature>
<dbReference type="RefSeq" id="WP_345216107.1">
    <property type="nucleotide sequence ID" value="NZ_BAABGN010000008.1"/>
</dbReference>
<organism evidence="13 14">
    <name type="scientific">Georgenia halophila</name>
    <dbReference type="NCBI Taxonomy" id="620889"/>
    <lineage>
        <taxon>Bacteria</taxon>
        <taxon>Bacillati</taxon>
        <taxon>Actinomycetota</taxon>
        <taxon>Actinomycetes</taxon>
        <taxon>Micrococcales</taxon>
        <taxon>Bogoriellaceae</taxon>
        <taxon>Georgenia</taxon>
    </lineage>
</organism>
<reference evidence="14" key="1">
    <citation type="journal article" date="2019" name="Int. J. Syst. Evol. Microbiol.">
        <title>The Global Catalogue of Microorganisms (GCM) 10K type strain sequencing project: providing services to taxonomists for standard genome sequencing and annotation.</title>
        <authorList>
            <consortium name="The Broad Institute Genomics Platform"/>
            <consortium name="The Broad Institute Genome Sequencing Center for Infectious Disease"/>
            <person name="Wu L."/>
            <person name="Ma J."/>
        </authorList>
    </citation>
    <scope>NUCLEOTIDE SEQUENCE [LARGE SCALE GENOMIC DNA]</scope>
    <source>
        <strain evidence="14">JCM 17810</strain>
    </source>
</reference>
<comment type="catalytic activity">
    <reaction evidence="10">
        <text>adenosine + phosphate = alpha-D-ribose 1-phosphate + adenine</text>
        <dbReference type="Rhea" id="RHEA:27642"/>
        <dbReference type="ChEBI" id="CHEBI:16335"/>
        <dbReference type="ChEBI" id="CHEBI:16708"/>
        <dbReference type="ChEBI" id="CHEBI:43474"/>
        <dbReference type="ChEBI" id="CHEBI:57720"/>
        <dbReference type="EC" id="2.4.2.1"/>
    </reaction>
    <physiologicalReaction direction="left-to-right" evidence="10">
        <dbReference type="Rhea" id="RHEA:27643"/>
    </physiologicalReaction>
</comment>